<dbReference type="Gene3D" id="3.40.50.1820">
    <property type="entry name" value="alpha/beta hydrolase"/>
    <property type="match status" value="1"/>
</dbReference>
<evidence type="ECO:0000313" key="2">
    <source>
        <dbReference type="EMBL" id="WZC49212.2"/>
    </source>
</evidence>
<dbReference type="PANTHER" id="PTHR43265:SF1">
    <property type="entry name" value="ESTERASE ESTD"/>
    <property type="match status" value="1"/>
</dbReference>
<reference evidence="3" key="1">
    <citation type="submission" date="2024-04" db="EMBL/GenBank/DDBJ databases">
        <title>Phylogenomic analyses of a clade within the roseobacter group suggest taxonomic reassignments of species of the genera Aestuariivita, Citreicella, Loktanella, Nautella, Pelagibaca, Ruegeria, Thalassobius, Thiobacimonas and Tropicibacter, and the proposal o.</title>
        <authorList>
            <person name="Jeon C.O."/>
        </authorList>
    </citation>
    <scope>NUCLEOTIDE SEQUENCE [LARGE SCALE GENOMIC DNA]</scope>
    <source>
        <strain evidence="3">BS5-3</strain>
    </source>
</reference>
<gene>
    <name evidence="2" type="ORF">AABB29_00690</name>
</gene>
<organism evidence="2 3">
    <name type="scientific">Yoonia phaeophyticola</name>
    <dbReference type="NCBI Taxonomy" id="3137369"/>
    <lineage>
        <taxon>Bacteria</taxon>
        <taxon>Pseudomonadati</taxon>
        <taxon>Pseudomonadota</taxon>
        <taxon>Alphaproteobacteria</taxon>
        <taxon>Rhodobacterales</taxon>
        <taxon>Paracoccaceae</taxon>
        <taxon>Yoonia</taxon>
    </lineage>
</organism>
<dbReference type="InterPro" id="IPR022742">
    <property type="entry name" value="Hydrolase_4"/>
</dbReference>
<evidence type="ECO:0000259" key="1">
    <source>
        <dbReference type="Pfam" id="PF12146"/>
    </source>
</evidence>
<feature type="domain" description="Serine aminopeptidase S33" evidence="1">
    <location>
        <begin position="88"/>
        <end position="191"/>
    </location>
</feature>
<dbReference type="InterPro" id="IPR053145">
    <property type="entry name" value="AB_hydrolase_Est10"/>
</dbReference>
<sequence>MTFFAVTAAVVLSACGAVSQIAKRPQDPVDRPYKVETVRFPGGSGVTLAGELTMPLAGDAFKAVVLVSGSGPQDRDEALAGHRPFLVLSDHLTRAGFAVLRYDDRGFGQSTGAFDTADLHDFAADAAGAFRFLAARPDVDASSVGFIGQSEGGVIAPLAADQVDPAFMVFLAAPARQLFPDVLATQLADIARVEGASEAEIAASDTIVRDGSAILGRNAPLSQIRADLDAYLKSQGLGRTERRTYLDQFATRWGISHARHDPAAALRRLRMPVLALFGEKDLQVSATYEAPAMRAALRHPRSKVQVIGGANHLFQPAGSGHPSEYEKIDITLSTSVLNLISDWMGAR</sequence>
<proteinExistence type="predicted"/>
<dbReference type="EMBL" id="CP150951">
    <property type="protein sequence ID" value="WZC49212.2"/>
    <property type="molecule type" value="Genomic_DNA"/>
</dbReference>
<dbReference type="EC" id="3.4.-.-" evidence="2"/>
<dbReference type="GO" id="GO:0016787">
    <property type="term" value="F:hydrolase activity"/>
    <property type="evidence" value="ECO:0007669"/>
    <property type="project" value="UniProtKB-KW"/>
</dbReference>
<dbReference type="InterPro" id="IPR029058">
    <property type="entry name" value="AB_hydrolase_fold"/>
</dbReference>
<keyword evidence="2" id="KW-0378">Hydrolase</keyword>
<keyword evidence="3" id="KW-1185">Reference proteome</keyword>
<dbReference type="PANTHER" id="PTHR43265">
    <property type="entry name" value="ESTERASE ESTD"/>
    <property type="match status" value="1"/>
</dbReference>
<dbReference type="RefSeq" id="WP_373636878.1">
    <property type="nucleotide sequence ID" value="NZ_CP150951.2"/>
</dbReference>
<dbReference type="Proteomes" id="UP001440612">
    <property type="component" value="Chromosome"/>
</dbReference>
<dbReference type="SUPFAM" id="SSF53474">
    <property type="entry name" value="alpha/beta-Hydrolases"/>
    <property type="match status" value="1"/>
</dbReference>
<evidence type="ECO:0000313" key="3">
    <source>
        <dbReference type="Proteomes" id="UP001440612"/>
    </source>
</evidence>
<accession>A0ABZ2V3Z6</accession>
<dbReference type="Pfam" id="PF12146">
    <property type="entry name" value="Hydrolase_4"/>
    <property type="match status" value="1"/>
</dbReference>
<protein>
    <submittedName>
        <fullName evidence="2">Alpha/beta hydrolase family protein</fullName>
        <ecNumber evidence="2">3.4.-.-</ecNumber>
    </submittedName>
</protein>
<name>A0ABZ2V3Z6_9RHOB</name>